<dbReference type="FunFam" id="1.50.40.10:FF:000037">
    <property type="entry name" value="Solute carrier family 25 member 29"/>
    <property type="match status" value="1"/>
</dbReference>
<comment type="catalytic activity">
    <reaction evidence="14">
        <text>L-histidine(out) = L-histidine(in)</text>
        <dbReference type="Rhea" id="RHEA:72807"/>
        <dbReference type="ChEBI" id="CHEBI:57595"/>
    </reaction>
</comment>
<dbReference type="GO" id="GO:0005743">
    <property type="term" value="C:mitochondrial inner membrane"/>
    <property type="evidence" value="ECO:0007669"/>
    <property type="project" value="UniProtKB-SubCell"/>
</dbReference>
<dbReference type="SUPFAM" id="SSF117281">
    <property type="entry name" value="Kelch motif"/>
    <property type="match status" value="1"/>
</dbReference>
<dbReference type="InterPro" id="IPR018108">
    <property type="entry name" value="MCP_transmembrane"/>
</dbReference>
<dbReference type="PRINTS" id="PR00926">
    <property type="entry name" value="MITOCARRIER"/>
</dbReference>
<dbReference type="SUPFAM" id="SSF103506">
    <property type="entry name" value="Mitochondrial carrier"/>
    <property type="match status" value="1"/>
</dbReference>
<dbReference type="Pfam" id="PF07707">
    <property type="entry name" value="BACK"/>
    <property type="match status" value="1"/>
</dbReference>
<dbReference type="CDD" id="cd18450">
    <property type="entry name" value="BACK_KLHL10"/>
    <property type="match status" value="1"/>
</dbReference>
<dbReference type="InterPro" id="IPR002067">
    <property type="entry name" value="MCP"/>
</dbReference>
<keyword evidence="7" id="KW-0999">Mitochondrion inner membrane</keyword>
<evidence type="ECO:0000256" key="2">
    <source>
        <dbReference type="ARBA" id="ARBA00006375"/>
    </source>
</evidence>
<dbReference type="FunFam" id="1.25.40.420:FF:000001">
    <property type="entry name" value="Kelch-like family member 12"/>
    <property type="match status" value="1"/>
</dbReference>
<evidence type="ECO:0000256" key="9">
    <source>
        <dbReference type="ARBA" id="ARBA00022989"/>
    </source>
</evidence>
<dbReference type="InterPro" id="IPR011705">
    <property type="entry name" value="BACK"/>
</dbReference>
<keyword evidence="5 24" id="KW-0812">Transmembrane</keyword>
<evidence type="ECO:0000256" key="17">
    <source>
        <dbReference type="ARBA" id="ARBA00051921"/>
    </source>
</evidence>
<comment type="caution">
    <text evidence="27">The sequence shown here is derived from an EMBL/GenBank/DDBJ whole genome shotgun (WGS) entry which is preliminary data.</text>
</comment>
<comment type="catalytic activity">
    <reaction evidence="16">
        <text>L-homoarginine(in) + L-arginine(out) = L-homoarginine(out) + L-arginine(in)</text>
        <dbReference type="Rhea" id="RHEA:72799"/>
        <dbReference type="ChEBI" id="CHEBI:32682"/>
        <dbReference type="ChEBI" id="CHEBI:143006"/>
    </reaction>
</comment>
<evidence type="ECO:0000256" key="23">
    <source>
        <dbReference type="ARBA" id="ARBA00080567"/>
    </source>
</evidence>
<dbReference type="InterPro" id="IPR023395">
    <property type="entry name" value="MCP_dom_sf"/>
</dbReference>
<evidence type="ECO:0000256" key="3">
    <source>
        <dbReference type="ARBA" id="ARBA00022441"/>
    </source>
</evidence>
<dbReference type="PRINTS" id="PR00501">
    <property type="entry name" value="KELCHREPEAT"/>
</dbReference>
<dbReference type="InterPro" id="IPR000210">
    <property type="entry name" value="BTB/POZ_dom"/>
</dbReference>
<protein>
    <recommendedName>
        <fullName evidence="19">Mitochondrial basic amino acids transporter</fullName>
    </recommendedName>
    <alternativeName>
        <fullName evidence="23">Carnitine/acylcarnitine translocase-like</fullName>
    </alternativeName>
    <alternativeName>
        <fullName evidence="22">Mitochondrial carnitine/acylcarnitine carrier protein CACL</fullName>
    </alternativeName>
    <alternativeName>
        <fullName evidence="21">Mitochondrial ornithine transporter 3</fullName>
    </alternativeName>
    <alternativeName>
        <fullName evidence="20">Solute carrier family 25 member 29</fullName>
    </alternativeName>
</protein>
<evidence type="ECO:0000256" key="5">
    <source>
        <dbReference type="ARBA" id="ARBA00022692"/>
    </source>
</evidence>
<dbReference type="Pfam" id="PF00153">
    <property type="entry name" value="Mito_carr"/>
    <property type="match status" value="3"/>
</dbReference>
<evidence type="ECO:0000313" key="27">
    <source>
        <dbReference type="EMBL" id="KAH0808640.1"/>
    </source>
</evidence>
<comment type="catalytic activity">
    <reaction evidence="18">
        <text>N(omega)-methyl-L-arginine(in) + L-arginine(out) = N(omega)-methyl-L-arginine(out) + L-arginine(in)</text>
        <dbReference type="Rhea" id="RHEA:72803"/>
        <dbReference type="ChEBI" id="CHEBI:32682"/>
        <dbReference type="ChEBI" id="CHEBI:114953"/>
    </reaction>
</comment>
<keyword evidence="9" id="KW-1133">Transmembrane helix</keyword>
<dbReference type="GO" id="GO:0003779">
    <property type="term" value="F:actin binding"/>
    <property type="evidence" value="ECO:0007669"/>
    <property type="project" value="UniProtKB-KW"/>
</dbReference>
<dbReference type="GO" id="GO:1990575">
    <property type="term" value="P:mitochondrial L-ornithine transmembrane transport"/>
    <property type="evidence" value="ECO:0007669"/>
    <property type="project" value="UniProtKB-ARBA"/>
</dbReference>
<dbReference type="PANTHER" id="PTHR24412:SF172">
    <property type="entry name" value="KELCH-LIKE PROTEIN 10"/>
    <property type="match status" value="1"/>
</dbReference>
<dbReference type="Gene3D" id="3.30.420.10">
    <property type="entry name" value="Ribonuclease H-like superfamily/Ribonuclease H"/>
    <property type="match status" value="1"/>
</dbReference>
<evidence type="ECO:0000256" key="15">
    <source>
        <dbReference type="ARBA" id="ARBA00050768"/>
    </source>
</evidence>
<dbReference type="GO" id="GO:0015171">
    <property type="term" value="F:amino acid transmembrane transporter activity"/>
    <property type="evidence" value="ECO:0007669"/>
    <property type="project" value="UniProtKB-ARBA"/>
</dbReference>
<evidence type="ECO:0000256" key="18">
    <source>
        <dbReference type="ARBA" id="ARBA00052673"/>
    </source>
</evidence>
<evidence type="ECO:0000256" key="14">
    <source>
        <dbReference type="ARBA" id="ARBA00050592"/>
    </source>
</evidence>
<dbReference type="PROSITE" id="PS50920">
    <property type="entry name" value="SOLCAR"/>
    <property type="match status" value="3"/>
</dbReference>
<dbReference type="EMBL" id="JABDTM020028627">
    <property type="protein sequence ID" value="KAH0808640.1"/>
    <property type="molecule type" value="Genomic_DNA"/>
</dbReference>
<comment type="catalytic activity">
    <reaction evidence="15">
        <text>L-histidine(out) + L-arginine(in) = L-histidine(in) + L-arginine(out)</text>
        <dbReference type="Rhea" id="RHEA:71063"/>
        <dbReference type="ChEBI" id="CHEBI:32682"/>
        <dbReference type="ChEBI" id="CHEBI:57595"/>
    </reaction>
</comment>
<dbReference type="InterPro" id="IPR011333">
    <property type="entry name" value="SKP1/BTB/POZ_sf"/>
</dbReference>
<dbReference type="SMART" id="SM00875">
    <property type="entry name" value="BACK"/>
    <property type="match status" value="1"/>
</dbReference>
<dbReference type="Gene3D" id="1.25.40.420">
    <property type="match status" value="1"/>
</dbReference>
<dbReference type="Pfam" id="PF00651">
    <property type="entry name" value="BTB"/>
    <property type="match status" value="1"/>
</dbReference>
<feature type="repeat" description="Solcar" evidence="24">
    <location>
        <begin position="496"/>
        <end position="583"/>
    </location>
</feature>
<dbReference type="InterPro" id="IPR006652">
    <property type="entry name" value="Kelch_1"/>
</dbReference>
<feature type="domain" description="BTB" evidence="25">
    <location>
        <begin position="606"/>
        <end position="712"/>
    </location>
</feature>
<evidence type="ECO:0000256" key="11">
    <source>
        <dbReference type="ARBA" id="ARBA00023136"/>
    </source>
</evidence>
<keyword evidence="4" id="KW-0813">Transport</keyword>
<evidence type="ECO:0000313" key="28">
    <source>
        <dbReference type="Proteomes" id="UP000719412"/>
    </source>
</evidence>
<evidence type="ECO:0000256" key="7">
    <source>
        <dbReference type="ARBA" id="ARBA00022792"/>
    </source>
</evidence>
<dbReference type="GO" id="GO:0003676">
    <property type="term" value="F:nucleic acid binding"/>
    <property type="evidence" value="ECO:0007669"/>
    <property type="project" value="InterPro"/>
</dbReference>
<dbReference type="SMART" id="SM00612">
    <property type="entry name" value="Kelch"/>
    <property type="match status" value="6"/>
</dbReference>
<dbReference type="Gene3D" id="1.50.40.10">
    <property type="entry name" value="Mitochondrial carrier domain"/>
    <property type="match status" value="1"/>
</dbReference>
<keyword evidence="6" id="KW-0677">Repeat</keyword>
<comment type="subcellular location">
    <subcellularLocation>
        <location evidence="1">Mitochondrion inner membrane</location>
        <topology evidence="1">Multi-pass membrane protein</topology>
    </subcellularLocation>
</comment>
<reference evidence="27" key="2">
    <citation type="submission" date="2021-08" db="EMBL/GenBank/DDBJ databases">
        <authorList>
            <person name="Eriksson T."/>
        </authorList>
    </citation>
    <scope>NUCLEOTIDE SEQUENCE</scope>
    <source>
        <strain evidence="27">Stoneville</strain>
        <tissue evidence="27">Whole head</tissue>
    </source>
</reference>
<keyword evidence="8" id="KW-0029">Amino-acid transport</keyword>
<evidence type="ECO:0000256" key="19">
    <source>
        <dbReference type="ARBA" id="ARBA00071763"/>
    </source>
</evidence>
<evidence type="ECO:0000256" key="22">
    <source>
        <dbReference type="ARBA" id="ARBA00079387"/>
    </source>
</evidence>
<keyword evidence="3" id="KW-0880">Kelch repeat</keyword>
<keyword evidence="28" id="KW-1185">Reference proteome</keyword>
<keyword evidence="10" id="KW-0496">Mitochondrion</keyword>
<dbReference type="Pfam" id="PF24681">
    <property type="entry name" value="Kelch_KLHDC2_KLHL20_DRC7"/>
    <property type="match status" value="1"/>
</dbReference>
<evidence type="ECO:0000256" key="13">
    <source>
        <dbReference type="ARBA" id="ARBA00049090"/>
    </source>
</evidence>
<evidence type="ECO:0000256" key="4">
    <source>
        <dbReference type="ARBA" id="ARBA00022448"/>
    </source>
</evidence>
<evidence type="ECO:0000256" key="24">
    <source>
        <dbReference type="PROSITE-ProRule" id="PRU00282"/>
    </source>
</evidence>
<comment type="similarity">
    <text evidence="2">Belongs to the mitochondrial carrier (TC 2.A.29) family.</text>
</comment>
<keyword evidence="12" id="KW-0009">Actin-binding</keyword>
<feature type="domain" description="BACK" evidence="26">
    <location>
        <begin position="717"/>
        <end position="820"/>
    </location>
</feature>
<dbReference type="PANTHER" id="PTHR24412">
    <property type="entry name" value="KELCH PROTEIN"/>
    <property type="match status" value="1"/>
</dbReference>
<feature type="repeat" description="Solcar" evidence="24">
    <location>
        <begin position="322"/>
        <end position="402"/>
    </location>
</feature>
<evidence type="ECO:0000256" key="8">
    <source>
        <dbReference type="ARBA" id="ARBA00022970"/>
    </source>
</evidence>
<evidence type="ECO:0000256" key="1">
    <source>
        <dbReference type="ARBA" id="ARBA00004448"/>
    </source>
</evidence>
<name>A0A8J6L508_TENMO</name>
<evidence type="ECO:0000256" key="10">
    <source>
        <dbReference type="ARBA" id="ARBA00023128"/>
    </source>
</evidence>
<evidence type="ECO:0000259" key="26">
    <source>
        <dbReference type="SMART" id="SM00875"/>
    </source>
</evidence>
<dbReference type="SUPFAM" id="SSF54695">
    <property type="entry name" value="POZ domain"/>
    <property type="match status" value="1"/>
</dbReference>
<dbReference type="Pfam" id="PF01344">
    <property type="entry name" value="Kelch_1"/>
    <property type="match status" value="2"/>
</dbReference>
<comment type="catalytic activity">
    <reaction evidence="13">
        <text>L-lysine(out) + L-arginine(in) = L-lysine(in) + L-arginine(out)</text>
        <dbReference type="Rhea" id="RHEA:70827"/>
        <dbReference type="ChEBI" id="CHEBI:32551"/>
        <dbReference type="ChEBI" id="CHEBI:32682"/>
    </reaction>
</comment>
<feature type="repeat" description="Solcar" evidence="24">
    <location>
        <begin position="407"/>
        <end position="490"/>
    </location>
</feature>
<evidence type="ECO:0000256" key="16">
    <source>
        <dbReference type="ARBA" id="ARBA00051045"/>
    </source>
</evidence>
<dbReference type="InterPro" id="IPR036397">
    <property type="entry name" value="RNaseH_sf"/>
</dbReference>
<dbReference type="InterPro" id="IPR015915">
    <property type="entry name" value="Kelch-typ_b-propeller"/>
</dbReference>
<dbReference type="Gene3D" id="2.120.10.80">
    <property type="entry name" value="Kelch-type beta propeller"/>
    <property type="match status" value="1"/>
</dbReference>
<reference evidence="27" key="1">
    <citation type="journal article" date="2020" name="J Insects Food Feed">
        <title>The yellow mealworm (Tenebrio molitor) genome: a resource for the emerging insects as food and feed industry.</title>
        <authorList>
            <person name="Eriksson T."/>
            <person name="Andere A."/>
            <person name="Kelstrup H."/>
            <person name="Emery V."/>
            <person name="Picard C."/>
        </authorList>
    </citation>
    <scope>NUCLEOTIDE SEQUENCE</scope>
    <source>
        <strain evidence="27">Stoneville</strain>
        <tissue evidence="27">Whole head</tissue>
    </source>
</reference>
<dbReference type="Proteomes" id="UP000719412">
    <property type="component" value="Unassembled WGS sequence"/>
</dbReference>
<dbReference type="Gene3D" id="3.30.710.10">
    <property type="entry name" value="Potassium Channel Kv1.1, Chain A"/>
    <property type="match status" value="1"/>
</dbReference>
<accession>A0A8J6L508</accession>
<evidence type="ECO:0000256" key="6">
    <source>
        <dbReference type="ARBA" id="ARBA00022737"/>
    </source>
</evidence>
<gene>
    <name evidence="27" type="ORF">GEV33_014151</name>
</gene>
<sequence>MVFSQEQKIYIVESYFRNGHLIDEEAIANVRQVMDEVPRTSVRRLSQQVQLSTSSCHNILKKDIHLYPYRLQAVQQLLEADYPVRVEYCHWFLNTMNENLLNWSFFSDESWFYLDGYVNSQNMRWWSSEKPNFFEQVPLHPQKVGVWAAISRRRIIGPIFFNEKLTAVRYREIIQQFFEQLHDDEIVNGYFQQDGAPAHTTLETLNMIQEFFDRRVISRNTAIAYPSRSCDLTPCDFFLWPYLKNSIFQHRLNNLDELREAIVAKIDEINNNPQMLANVSTGIVGRQYMESKFQKYFYNDTIRNKDLVLISSNPLELSVFVDVYHIERCAGVIVGHPLDTVKVHLQTQDAKNPRYRGTVHCLRSLLAKEGVRGVYKGITSPLAGVAAINAIVFGVYGNTQRNLSNPDTLKSHFIAGGTAGLFQSFLCSPMELAKSRLQVSDGTKGPVECLRTIYAHEGFRGIFRGLNMTILREIPAFSSYFLTYEWLTRTEDGGPISTATMLAAGGVAGTVSWVIVYPVDVIKSRMQIDGIGVTKYLNSIDCLKKSVSSEGYRFLYRGLTPTVLRAFPVNAATFAVVTWTMRLLGDNDVTEKVRDGELLWGRCTDAVYTLKVSEAAPKYDEMQDAETGKGRCMSMQAMQTLAAFTTLLHNKNETKVQIPGVSSEMMHLLLNYAYLRKLDLNKNNVFDVLITADYLSMLGALEMCCKYLENILNPKNCIGILLFARNHFCTELAQTCWRFIMKNFIQISQQSDEILMLSLKDFQEIINADNLNVKSEEIVWETILKWINHDPEQRKGHIVALMKCIRLGLLETQFFMEKVKDHPYVTSCDESRPMVIETLKFLYDLERIMHKNGEVVTPEIARPRLPHEVLFAIGGWSGGSPTNYIETYDTRADRWVKIEEVDPSGPRAYHGTAVVGFNIYVIGGFDGMDYFNSCRCFDPVKKFWKEIAPMHARRCYVSTAVLNNIIYAMGGYDGHHRQNTAEKYDYKTNQWSLIASMNMQRSDASACNLNNKIYITGGFNGQECMHSAEVYDPEVNQWTLISAMRSRRSGVSCIAYHDYVYVIGGFNGISRMCSGEKYNPHTNTWTPVPDMYNPRSNFAIEVIDDMIFAIGGFNGVTTIYHVECYDEKTNEWYEATDMNIYRSALSACVVDGLPNIGDYIHKHRDKLMEEKRQKMIALENQRQGTGNIPNPPNPPENIITAAHGNLQQLNILQQLNNNNDNDVNNNDNQVVAVAQDPAMLMELDDAENDAEGIMLSVQVWILVCLSALVSSQSIIEAGLEPLDASGTIECHRRMYTYRVTQTDDNGKQCWDTLSVMACWGRCDSNEVWIFPT</sequence>
<proteinExistence type="inferred from homology"/>
<keyword evidence="11 24" id="KW-0472">Membrane</keyword>
<dbReference type="GO" id="GO:0015101">
    <property type="term" value="F:organic cation transmembrane transporter activity"/>
    <property type="evidence" value="ECO:0007669"/>
    <property type="project" value="UniProtKB-ARBA"/>
</dbReference>
<evidence type="ECO:0000256" key="20">
    <source>
        <dbReference type="ARBA" id="ARBA00076491"/>
    </source>
</evidence>
<evidence type="ECO:0000256" key="12">
    <source>
        <dbReference type="ARBA" id="ARBA00023203"/>
    </source>
</evidence>
<evidence type="ECO:0000259" key="25">
    <source>
        <dbReference type="SMART" id="SM00225"/>
    </source>
</evidence>
<organism evidence="27 28">
    <name type="scientific">Tenebrio molitor</name>
    <name type="common">Yellow mealworm beetle</name>
    <dbReference type="NCBI Taxonomy" id="7067"/>
    <lineage>
        <taxon>Eukaryota</taxon>
        <taxon>Metazoa</taxon>
        <taxon>Ecdysozoa</taxon>
        <taxon>Arthropoda</taxon>
        <taxon>Hexapoda</taxon>
        <taxon>Insecta</taxon>
        <taxon>Pterygota</taxon>
        <taxon>Neoptera</taxon>
        <taxon>Endopterygota</taxon>
        <taxon>Coleoptera</taxon>
        <taxon>Polyphaga</taxon>
        <taxon>Cucujiformia</taxon>
        <taxon>Tenebrionidae</taxon>
        <taxon>Tenebrio</taxon>
    </lineage>
</organism>
<evidence type="ECO:0000256" key="21">
    <source>
        <dbReference type="ARBA" id="ARBA00078745"/>
    </source>
</evidence>
<comment type="catalytic activity">
    <reaction evidence="17">
        <text>L-ornithine(in) + L-arginine(out) = L-ornithine(out) + L-arginine(in)</text>
        <dbReference type="Rhea" id="RHEA:34991"/>
        <dbReference type="ChEBI" id="CHEBI:32682"/>
        <dbReference type="ChEBI" id="CHEBI:46911"/>
    </reaction>
</comment>
<dbReference type="SMART" id="SM00225">
    <property type="entry name" value="BTB"/>
    <property type="match status" value="1"/>
</dbReference>